<dbReference type="AlphaFoldDB" id="A0AAV4ACK6"/>
<proteinExistence type="predicted"/>
<reference evidence="1 2" key="1">
    <citation type="journal article" date="2021" name="Elife">
        <title>Chloroplast acquisition without the gene transfer in kleptoplastic sea slugs, Plakobranchus ocellatus.</title>
        <authorList>
            <person name="Maeda T."/>
            <person name="Takahashi S."/>
            <person name="Yoshida T."/>
            <person name="Shimamura S."/>
            <person name="Takaki Y."/>
            <person name="Nagai Y."/>
            <person name="Toyoda A."/>
            <person name="Suzuki Y."/>
            <person name="Arimoto A."/>
            <person name="Ishii H."/>
            <person name="Satoh N."/>
            <person name="Nishiyama T."/>
            <person name="Hasebe M."/>
            <person name="Maruyama T."/>
            <person name="Minagawa J."/>
            <person name="Obokata J."/>
            <person name="Shigenobu S."/>
        </authorList>
    </citation>
    <scope>NUCLEOTIDE SEQUENCE [LARGE SCALE GENOMIC DNA]</scope>
</reference>
<evidence type="ECO:0000313" key="1">
    <source>
        <dbReference type="EMBL" id="GFO04164.1"/>
    </source>
</evidence>
<accession>A0AAV4ACK6</accession>
<gene>
    <name evidence="1" type="ORF">PoB_003066900</name>
</gene>
<protein>
    <submittedName>
        <fullName evidence="1">Uncharacterized protein</fullName>
    </submittedName>
</protein>
<dbReference type="Proteomes" id="UP000735302">
    <property type="component" value="Unassembled WGS sequence"/>
</dbReference>
<dbReference type="EMBL" id="BLXT01003736">
    <property type="protein sequence ID" value="GFO04164.1"/>
    <property type="molecule type" value="Genomic_DNA"/>
</dbReference>
<name>A0AAV4ACK6_9GAST</name>
<sequence>MELAQAIVYSVSALECQDCSETLNSRDSLPRSPAVGRRVLAGHQEHVASWTLELFRENLNAVHRELKVTQTTRFSYAAKTSGLLPARSLALTIRTLTVCKEPRIDYKNTYSLQGALLLLCGHSQPARSLALTIETLTVCKEPRFVYGSTYSPQGASHRL</sequence>
<organism evidence="1 2">
    <name type="scientific">Plakobranchus ocellatus</name>
    <dbReference type="NCBI Taxonomy" id="259542"/>
    <lineage>
        <taxon>Eukaryota</taxon>
        <taxon>Metazoa</taxon>
        <taxon>Spiralia</taxon>
        <taxon>Lophotrochozoa</taxon>
        <taxon>Mollusca</taxon>
        <taxon>Gastropoda</taxon>
        <taxon>Heterobranchia</taxon>
        <taxon>Euthyneura</taxon>
        <taxon>Panpulmonata</taxon>
        <taxon>Sacoglossa</taxon>
        <taxon>Placobranchoidea</taxon>
        <taxon>Plakobranchidae</taxon>
        <taxon>Plakobranchus</taxon>
    </lineage>
</organism>
<keyword evidence="2" id="KW-1185">Reference proteome</keyword>
<comment type="caution">
    <text evidence="1">The sequence shown here is derived from an EMBL/GenBank/DDBJ whole genome shotgun (WGS) entry which is preliminary data.</text>
</comment>
<evidence type="ECO:0000313" key="2">
    <source>
        <dbReference type="Proteomes" id="UP000735302"/>
    </source>
</evidence>